<keyword evidence="8" id="KW-0378">Hydrolase</keyword>
<dbReference type="RefSeq" id="WP_119515350.1">
    <property type="nucleotide sequence ID" value="NZ_NQYH01000001.1"/>
</dbReference>
<dbReference type="SUPFAM" id="SSF56784">
    <property type="entry name" value="HAD-like"/>
    <property type="match status" value="1"/>
</dbReference>
<dbReference type="Gene3D" id="3.40.50.1000">
    <property type="entry name" value="HAD superfamily/HAD-like"/>
    <property type="match status" value="1"/>
</dbReference>
<dbReference type="SFLD" id="SFLDG01138">
    <property type="entry name" value="C1.6.2:_Deoxy-d-mannose-octulo"/>
    <property type="match status" value="1"/>
</dbReference>
<dbReference type="GO" id="GO:0046872">
    <property type="term" value="F:metal ion binding"/>
    <property type="evidence" value="ECO:0007669"/>
    <property type="project" value="UniProtKB-KW"/>
</dbReference>
<dbReference type="EMBL" id="NQYH01000001">
    <property type="protein sequence ID" value="RIY42242.1"/>
    <property type="molecule type" value="Genomic_DNA"/>
</dbReference>
<comment type="catalytic activity">
    <reaction evidence="1">
        <text>3-deoxy-alpha-D-manno-2-octulosonate-8-phosphate + H2O = 3-deoxy-alpha-D-manno-oct-2-ulosonate + phosphate</text>
        <dbReference type="Rhea" id="RHEA:11500"/>
        <dbReference type="ChEBI" id="CHEBI:15377"/>
        <dbReference type="ChEBI" id="CHEBI:43474"/>
        <dbReference type="ChEBI" id="CHEBI:85985"/>
        <dbReference type="ChEBI" id="CHEBI:85986"/>
        <dbReference type="EC" id="3.1.3.45"/>
    </reaction>
</comment>
<reference evidence="13 14" key="1">
    <citation type="submission" date="2017-08" db="EMBL/GenBank/DDBJ databases">
        <title>Pusillimonas indicus sp. nov., a member of the family Alcaligenaceae isolated from surface seawater.</title>
        <authorList>
            <person name="Li J."/>
        </authorList>
    </citation>
    <scope>NUCLEOTIDE SEQUENCE [LARGE SCALE GENOMIC DNA]</scope>
    <source>
        <strain evidence="13 14">L52-1-41</strain>
    </source>
</reference>
<comment type="cofactor">
    <cofactor evidence="2 12">
        <name>Mg(2+)</name>
        <dbReference type="ChEBI" id="CHEBI:18420"/>
    </cofactor>
</comment>
<evidence type="ECO:0000256" key="12">
    <source>
        <dbReference type="PIRSR" id="PIRSR006118-2"/>
    </source>
</evidence>
<feature type="binding site" evidence="11">
    <location>
        <position position="66"/>
    </location>
    <ligand>
        <name>substrate</name>
    </ligand>
</feature>
<feature type="binding site" evidence="11">
    <location>
        <position position="89"/>
    </location>
    <ligand>
        <name>substrate</name>
    </ligand>
</feature>
<evidence type="ECO:0000256" key="10">
    <source>
        <dbReference type="ARBA" id="ARBA00031051"/>
    </source>
</evidence>
<dbReference type="GO" id="GO:0019143">
    <property type="term" value="F:3-deoxy-manno-octulosonate-8-phosphatase activity"/>
    <property type="evidence" value="ECO:0007669"/>
    <property type="project" value="UniProtKB-EC"/>
</dbReference>
<dbReference type="PANTHER" id="PTHR21485">
    <property type="entry name" value="HAD SUPERFAMILY MEMBERS CMAS AND KDSC"/>
    <property type="match status" value="1"/>
</dbReference>
<evidence type="ECO:0000256" key="1">
    <source>
        <dbReference type="ARBA" id="ARBA00000898"/>
    </source>
</evidence>
<dbReference type="CDD" id="cd01630">
    <property type="entry name" value="HAD_KDO-like"/>
    <property type="match status" value="1"/>
</dbReference>
<evidence type="ECO:0000256" key="11">
    <source>
        <dbReference type="PIRSR" id="PIRSR006118-1"/>
    </source>
</evidence>
<evidence type="ECO:0000256" key="4">
    <source>
        <dbReference type="ARBA" id="ARBA00011881"/>
    </source>
</evidence>
<dbReference type="InterPro" id="IPR036412">
    <property type="entry name" value="HAD-like_sf"/>
</dbReference>
<evidence type="ECO:0000256" key="6">
    <source>
        <dbReference type="ARBA" id="ARBA00020092"/>
    </source>
</evidence>
<dbReference type="AlphaFoldDB" id="A0A3A1YVL0"/>
<keyword evidence="9 12" id="KW-0460">Magnesium</keyword>
<comment type="caution">
    <text evidence="13">The sequence shown here is derived from an EMBL/GenBank/DDBJ whole genome shotgun (WGS) entry which is preliminary data.</text>
</comment>
<dbReference type="SFLD" id="SFLDG01136">
    <property type="entry name" value="C1.6:_Phosphoserine_Phosphatas"/>
    <property type="match status" value="1"/>
</dbReference>
<dbReference type="InterPro" id="IPR050793">
    <property type="entry name" value="CMP-NeuNAc_synthase"/>
</dbReference>
<accession>A0A3A1YVL0</accession>
<evidence type="ECO:0000313" key="14">
    <source>
        <dbReference type="Proteomes" id="UP000266206"/>
    </source>
</evidence>
<dbReference type="Proteomes" id="UP000266206">
    <property type="component" value="Unassembled WGS sequence"/>
</dbReference>
<evidence type="ECO:0000256" key="7">
    <source>
        <dbReference type="ARBA" id="ARBA00022723"/>
    </source>
</evidence>
<evidence type="ECO:0000256" key="2">
    <source>
        <dbReference type="ARBA" id="ARBA00001946"/>
    </source>
</evidence>
<dbReference type="NCBIfam" id="TIGR01670">
    <property type="entry name" value="KdsC-phosphatas"/>
    <property type="match status" value="1"/>
</dbReference>
<dbReference type="OrthoDB" id="9805604at2"/>
<dbReference type="PANTHER" id="PTHR21485:SF3">
    <property type="entry name" value="N-ACYLNEURAMINATE CYTIDYLYLTRANSFERASE"/>
    <property type="match status" value="1"/>
</dbReference>
<dbReference type="EC" id="3.1.3.45" evidence="5"/>
<name>A0A3A1YVL0_9BURK</name>
<comment type="subunit">
    <text evidence="4">Homotetramer.</text>
</comment>
<feature type="binding site" evidence="12">
    <location>
        <position position="35"/>
    </location>
    <ligand>
        <name>Mg(2+)</name>
        <dbReference type="ChEBI" id="CHEBI:18420"/>
    </ligand>
</feature>
<evidence type="ECO:0000256" key="3">
    <source>
        <dbReference type="ARBA" id="ARBA00005893"/>
    </source>
</evidence>
<dbReference type="PIRSF" id="PIRSF006118">
    <property type="entry name" value="KDO8-P_Ptase"/>
    <property type="match status" value="1"/>
</dbReference>
<dbReference type="SFLD" id="SFLDS00003">
    <property type="entry name" value="Haloacid_Dehalogenase"/>
    <property type="match status" value="1"/>
</dbReference>
<evidence type="ECO:0000256" key="8">
    <source>
        <dbReference type="ARBA" id="ARBA00022801"/>
    </source>
</evidence>
<dbReference type="InterPro" id="IPR023214">
    <property type="entry name" value="HAD_sf"/>
</dbReference>
<feature type="binding site" evidence="11">
    <location>
        <position position="105"/>
    </location>
    <ligand>
        <name>substrate</name>
    </ligand>
</feature>
<proteinExistence type="inferred from homology"/>
<gene>
    <name evidence="13" type="ORF">CJP73_02040</name>
</gene>
<feature type="binding site" evidence="11">
    <location>
        <position position="81"/>
    </location>
    <ligand>
        <name>substrate</name>
    </ligand>
</feature>
<keyword evidence="7 12" id="KW-0479">Metal-binding</keyword>
<evidence type="ECO:0000313" key="13">
    <source>
        <dbReference type="EMBL" id="RIY42242.1"/>
    </source>
</evidence>
<dbReference type="GO" id="GO:0008781">
    <property type="term" value="F:N-acylneuraminate cytidylyltransferase activity"/>
    <property type="evidence" value="ECO:0007669"/>
    <property type="project" value="TreeGrafter"/>
</dbReference>
<comment type="similarity">
    <text evidence="3">Belongs to the KdsC family.</text>
</comment>
<organism evidence="13 14">
    <name type="scientific">Neopusillimonas maritima</name>
    <dbReference type="NCBI Taxonomy" id="2026239"/>
    <lineage>
        <taxon>Bacteria</taxon>
        <taxon>Pseudomonadati</taxon>
        <taxon>Pseudomonadota</taxon>
        <taxon>Betaproteobacteria</taxon>
        <taxon>Burkholderiales</taxon>
        <taxon>Alcaligenaceae</taxon>
        <taxon>Neopusillimonas</taxon>
    </lineage>
</organism>
<feature type="binding site" evidence="11">
    <location>
        <position position="37"/>
    </location>
    <ligand>
        <name>substrate</name>
    </ligand>
</feature>
<feature type="binding site" evidence="12">
    <location>
        <position position="128"/>
    </location>
    <ligand>
        <name>Mg(2+)</name>
        <dbReference type="ChEBI" id="CHEBI:18420"/>
    </ligand>
</feature>
<dbReference type="FunFam" id="3.40.50.1000:FF:000029">
    <property type="entry name" value="3-deoxy-D-manno-octulosonate 8-phosphate phosphatase KdsC"/>
    <property type="match status" value="1"/>
</dbReference>
<evidence type="ECO:0000256" key="9">
    <source>
        <dbReference type="ARBA" id="ARBA00022842"/>
    </source>
</evidence>
<protein>
    <recommendedName>
        <fullName evidence="6">3-deoxy-D-manno-octulosonate 8-phosphate phosphatase KdsC</fullName>
        <ecNumber evidence="5">3.1.3.45</ecNumber>
    </recommendedName>
    <alternativeName>
        <fullName evidence="10">KDO 8-P phosphatase</fullName>
    </alternativeName>
</protein>
<dbReference type="InterPro" id="IPR010023">
    <property type="entry name" value="KdsC_fam"/>
</dbReference>
<evidence type="ECO:0000256" key="5">
    <source>
        <dbReference type="ARBA" id="ARBA00013066"/>
    </source>
</evidence>
<sequence>MKTPAIPHPAEALILARVPEHVVNRAREIKLMAFDVDGILTDGALWYGENGEVAKRFHALDGYGLRMLRESGIVVAFITGRKGPIVARRGAELGIEIVLQGVRDKLQSLTQIAQEHGLPFDQIGFMGDDIMDLAALQRVGLAATVPGAPAYIEQAVHWVSGKPGGEGAARECCDLILAAQKRLGPFLSQNSVVLGDVTQ</sequence>